<dbReference type="PANTHER" id="PTHR12110:SF41">
    <property type="entry name" value="INOSOSE DEHYDRATASE"/>
    <property type="match status" value="1"/>
</dbReference>
<organism evidence="2">
    <name type="scientific">freshwater metagenome</name>
    <dbReference type="NCBI Taxonomy" id="449393"/>
    <lineage>
        <taxon>unclassified sequences</taxon>
        <taxon>metagenomes</taxon>
        <taxon>ecological metagenomes</taxon>
    </lineage>
</organism>
<dbReference type="EMBL" id="CAFBNE010000064">
    <property type="protein sequence ID" value="CAB4957376.1"/>
    <property type="molecule type" value="Genomic_DNA"/>
</dbReference>
<feature type="domain" description="Xylose isomerase-like TIM barrel" evidence="1">
    <location>
        <begin position="29"/>
        <end position="251"/>
    </location>
</feature>
<dbReference type="InterPro" id="IPR013022">
    <property type="entry name" value="Xyl_isomerase-like_TIM-brl"/>
</dbReference>
<name>A0A6J7KNA3_9ZZZZ</name>
<dbReference type="PANTHER" id="PTHR12110">
    <property type="entry name" value="HYDROXYPYRUVATE ISOMERASE"/>
    <property type="match status" value="1"/>
</dbReference>
<dbReference type="InterPro" id="IPR036237">
    <property type="entry name" value="Xyl_isomerase-like_sf"/>
</dbReference>
<dbReference type="AlphaFoldDB" id="A0A6J7KNA3"/>
<proteinExistence type="predicted"/>
<sequence length="286" mass="30833">MASNPLGIHALVWVGGWTPEEAELAISSTARAGYDLIEIPALDPSRINVTSTREMLERHGLQASVTIGLAADTDINSQDVACIDRGRDILMRALEVSSGIGSTYLGGVIFGAMMKYSAPTTERARANSIAVIKELAQEARGCGTTIGLEFVNRYESNLLNTAQQTLDYLDLVGEDNVVVHADVYHMNIEETDFRTPILACGDRLGYVHVGESHRGYLGTGSVNFPEFFGALKEVGYAGPITFESFSSSVVDPLLSNTLAIWRNLWSDSTDLATQAHAFISAGLADE</sequence>
<gene>
    <name evidence="2" type="ORF">UFOPK3772_01964</name>
</gene>
<accession>A0A6J7KNA3</accession>
<dbReference type="Pfam" id="PF01261">
    <property type="entry name" value="AP_endonuc_2"/>
    <property type="match status" value="1"/>
</dbReference>
<dbReference type="Gene3D" id="3.20.20.150">
    <property type="entry name" value="Divalent-metal-dependent TIM barrel enzymes"/>
    <property type="match status" value="1"/>
</dbReference>
<dbReference type="SUPFAM" id="SSF51658">
    <property type="entry name" value="Xylose isomerase-like"/>
    <property type="match status" value="1"/>
</dbReference>
<protein>
    <submittedName>
        <fullName evidence="2">Unannotated protein</fullName>
    </submittedName>
</protein>
<reference evidence="2" key="1">
    <citation type="submission" date="2020-05" db="EMBL/GenBank/DDBJ databases">
        <authorList>
            <person name="Chiriac C."/>
            <person name="Salcher M."/>
            <person name="Ghai R."/>
            <person name="Kavagutti S V."/>
        </authorList>
    </citation>
    <scope>NUCLEOTIDE SEQUENCE</scope>
</reference>
<evidence type="ECO:0000259" key="1">
    <source>
        <dbReference type="Pfam" id="PF01261"/>
    </source>
</evidence>
<dbReference type="InterPro" id="IPR050312">
    <property type="entry name" value="IolE/XylAMocC-like"/>
</dbReference>
<evidence type="ECO:0000313" key="2">
    <source>
        <dbReference type="EMBL" id="CAB4957376.1"/>
    </source>
</evidence>